<dbReference type="Gene3D" id="3.40.50.12090">
    <property type="match status" value="1"/>
</dbReference>
<dbReference type="EMBL" id="JAVKGS010000003">
    <property type="protein sequence ID" value="MDR5693035.1"/>
    <property type="molecule type" value="Genomic_DNA"/>
</dbReference>
<feature type="chain" id="PRO_5046549949" evidence="1">
    <location>
        <begin position="32"/>
        <end position="509"/>
    </location>
</feature>
<name>A0ABU1FMP4_9MICO</name>
<dbReference type="SUPFAM" id="SSF117074">
    <property type="entry name" value="Hypothetical protein PA1324"/>
    <property type="match status" value="1"/>
</dbReference>
<sequence>MAPAPMAGMRRAAVLVAALALLGTGIAPAHADETADLTAPPLVDAASADSTADDSSTMPEGLRAKVAADSPLAFLESSPTAGEAGLRAAQATTTEANGTASISGVLTYWSAGVGGYPLSTGAIDAHRYDAGIDDYEFVATATTAANGAYTLSGLPAGEYLLLAYDTAETPKGLPEFYLDAQVVAWAEHVIVADGEARTGINEELEPLLKDRIAGADRYATSVAASQSAFDEGVACVWIANGLAFPDALSAGPAAAHCGGPLLLVPGTGIPTVVLDELKRLKPAKIYVAGGTGAVSANVEKTLRTLAPSFQRYAGTDRYDTSRKIVAGAFGTSDAVWVASGLNFPDALSASGAAAAADIPVLILPGTATSLDAASRTAITNLGAASVGIAGGTGAVSKGIESGIWSIASVEWLERFGGATRYATADAIATAVWDGSWAVYAFLASGSNFPDALAAAPLAGWVGAPLFITPDTCTTADTRGLIEYLGVYEAFVMGYYQPLYYGNWQPFRAC</sequence>
<dbReference type="Pfam" id="PF04122">
    <property type="entry name" value="CW_binding_2"/>
    <property type="match status" value="3"/>
</dbReference>
<keyword evidence="3" id="KW-1185">Reference proteome</keyword>
<reference evidence="3" key="1">
    <citation type="submission" date="2023-07" db="EMBL/GenBank/DDBJ databases">
        <title>Description of three actinobacteria isolated from air of manufacturing shop in a pharmaceutical factory.</title>
        <authorList>
            <person name="Zhang D.-F."/>
        </authorList>
    </citation>
    <scope>NUCLEOTIDE SEQUENCE [LARGE SCALE GENOMIC DNA]</scope>
    <source>
        <strain evidence="3">CCTCC AB 2011122</strain>
    </source>
</reference>
<organism evidence="2 3">
    <name type="scientific">Agromyces indicus</name>
    <dbReference type="NCBI Taxonomy" id="758919"/>
    <lineage>
        <taxon>Bacteria</taxon>
        <taxon>Bacillati</taxon>
        <taxon>Actinomycetota</taxon>
        <taxon>Actinomycetes</taxon>
        <taxon>Micrococcales</taxon>
        <taxon>Microbacteriaceae</taxon>
        <taxon>Agromyces</taxon>
    </lineage>
</organism>
<proteinExistence type="predicted"/>
<dbReference type="InterPro" id="IPR051922">
    <property type="entry name" value="Bact_Sporulation_Assoc"/>
</dbReference>
<evidence type="ECO:0000313" key="3">
    <source>
        <dbReference type="Proteomes" id="UP001260072"/>
    </source>
</evidence>
<dbReference type="PANTHER" id="PTHR30032:SF8">
    <property type="entry name" value="GERMINATION-SPECIFIC N-ACETYLMURAMOYL-L-ALANINE AMIDASE"/>
    <property type="match status" value="1"/>
</dbReference>
<evidence type="ECO:0000256" key="1">
    <source>
        <dbReference type="SAM" id="SignalP"/>
    </source>
</evidence>
<keyword evidence="1" id="KW-0732">Signal</keyword>
<evidence type="ECO:0000313" key="2">
    <source>
        <dbReference type="EMBL" id="MDR5693035.1"/>
    </source>
</evidence>
<protein>
    <submittedName>
        <fullName evidence="2">Cell wall-binding repeat-containing protein</fullName>
    </submittedName>
</protein>
<dbReference type="PANTHER" id="PTHR30032">
    <property type="entry name" value="N-ACETYLMURAMOYL-L-ALANINE AMIDASE-RELATED"/>
    <property type="match status" value="1"/>
</dbReference>
<feature type="signal peptide" evidence="1">
    <location>
        <begin position="1"/>
        <end position="31"/>
    </location>
</feature>
<gene>
    <name evidence="2" type="ORF">RH861_13260</name>
</gene>
<accession>A0ABU1FMP4</accession>
<dbReference type="RefSeq" id="WP_310521363.1">
    <property type="nucleotide sequence ID" value="NZ_BAABBS010000001.1"/>
</dbReference>
<dbReference type="Proteomes" id="UP001260072">
    <property type="component" value="Unassembled WGS sequence"/>
</dbReference>
<dbReference type="InterPro" id="IPR007253">
    <property type="entry name" value="Cell_wall-bd_2"/>
</dbReference>
<comment type="caution">
    <text evidence="2">The sequence shown here is derived from an EMBL/GenBank/DDBJ whole genome shotgun (WGS) entry which is preliminary data.</text>
</comment>